<dbReference type="SMART" id="SM00304">
    <property type="entry name" value="HAMP"/>
    <property type="match status" value="1"/>
</dbReference>
<keyword evidence="7" id="KW-0175">Coiled coil</keyword>
<dbReference type="InterPro" id="IPR003660">
    <property type="entry name" value="HAMP_dom"/>
</dbReference>
<keyword evidence="14" id="KW-1185">Reference proteome</keyword>
<dbReference type="Pfam" id="PF00672">
    <property type="entry name" value="HAMP"/>
    <property type="match status" value="1"/>
</dbReference>
<keyword evidence="8" id="KW-1133">Transmembrane helix</keyword>
<evidence type="ECO:0000256" key="2">
    <source>
        <dbReference type="ARBA" id="ARBA00012438"/>
    </source>
</evidence>
<dbReference type="GO" id="GO:0030295">
    <property type="term" value="F:protein kinase activator activity"/>
    <property type="evidence" value="ECO:0007669"/>
    <property type="project" value="TreeGrafter"/>
</dbReference>
<dbReference type="InterPro" id="IPR000014">
    <property type="entry name" value="PAS"/>
</dbReference>
<dbReference type="NCBIfam" id="TIGR00229">
    <property type="entry name" value="sensory_box"/>
    <property type="match status" value="1"/>
</dbReference>
<evidence type="ECO:0000256" key="4">
    <source>
        <dbReference type="ARBA" id="ARBA00022679"/>
    </source>
</evidence>
<dbReference type="PRINTS" id="PR00344">
    <property type="entry name" value="BCTRLSENSOR"/>
</dbReference>
<evidence type="ECO:0000256" key="6">
    <source>
        <dbReference type="ARBA" id="ARBA00023136"/>
    </source>
</evidence>
<dbReference type="InterPro" id="IPR036890">
    <property type="entry name" value="HATPase_C_sf"/>
</dbReference>
<feature type="domain" description="PAS" evidence="10">
    <location>
        <begin position="267"/>
        <end position="337"/>
    </location>
</feature>
<evidence type="ECO:0000256" key="3">
    <source>
        <dbReference type="ARBA" id="ARBA00022553"/>
    </source>
</evidence>
<dbReference type="Pfam" id="PF08447">
    <property type="entry name" value="PAS_3"/>
    <property type="match status" value="1"/>
</dbReference>
<dbReference type="SMART" id="SM00091">
    <property type="entry name" value="PAS"/>
    <property type="match status" value="1"/>
</dbReference>
<dbReference type="PANTHER" id="PTHR42878">
    <property type="entry name" value="TWO-COMPONENT HISTIDINE KINASE"/>
    <property type="match status" value="1"/>
</dbReference>
<comment type="caution">
    <text evidence="13">The sequence shown here is derived from an EMBL/GenBank/DDBJ whole genome shotgun (WGS) entry which is preliminary data.</text>
</comment>
<feature type="transmembrane region" description="Helical" evidence="8">
    <location>
        <begin position="6"/>
        <end position="27"/>
    </location>
</feature>
<sequence length="627" mass="71095">MKIRTQLIISIVIFCSALLIIAATMLMTDQQVSQLNRQQELVTNIELGAGELGYLSNDFILYNEKHQLDRWSSKYAEFSDDISKLSVNTPEQQVLVNNIKASQQRLKSVFDDVVLTLQDENQVLYSSDDKAYIQISWSRLAVQTRSILFDASRLSQMLEEQENHVKQTNNMIIMSLLGAFGAFILLDYWLVFGGVIKSIGDLKAGTKIIGSGNLDHTIKARKVDEISELADAFNEMTTRLKNVTASKADLEREIAERKDAEEALRESEEKFRSAFANAAIGFAMAAPDGRFVDANPAYCMITGYSIEELRTQMIRNLIHPDDLEENMRLIDRMLTGEIPDFVIENRYFRKDGTFVWVRKSVSVVRNAEGAPQWIISLIENITERKLADERLKEAKDQAELYVDLMGHDINNMNHSATGYLELALDTLKMEGNLRPDDKLLLEKPIQALINSSRLIDNVRKLQKLMTQGIKTRPVDLHQIFEELGRLSYYKGERDVTINIPPVPHYRVEANELLSDVFNNLISNAIKHSDGAKSLIIDVRVEPVIEDGRSYYKCTVEDNGPGIPDAVKDKIFYRFQRGDTKAHGKGLGLFLVRTLVEGYQGKVWAEDRVPGDHTKGVRFIVMLPAVEK</sequence>
<evidence type="ECO:0000256" key="8">
    <source>
        <dbReference type="SAM" id="Phobius"/>
    </source>
</evidence>
<gene>
    <name evidence="13" type="ORF">CUJ83_10115</name>
</gene>
<dbReference type="EC" id="2.7.13.3" evidence="2"/>
<dbReference type="CDD" id="cd00130">
    <property type="entry name" value="PAS"/>
    <property type="match status" value="1"/>
</dbReference>
<reference evidence="13 14" key="1">
    <citation type="submission" date="2017-11" db="EMBL/GenBank/DDBJ databases">
        <title>Isolation and Characterization of Family Methanocellaceae Species from Potential Methane Hydrate Area Offshore Southwestern Taiwan.</title>
        <authorList>
            <person name="Zhang W.-L."/>
            <person name="Chen W.-C."/>
            <person name="Lai M.-C."/>
            <person name="Chen S.-C."/>
        </authorList>
    </citation>
    <scope>NUCLEOTIDE SEQUENCE [LARGE SCALE GENOMIC DNA]</scope>
    <source>
        <strain evidence="13 14">CWC-04</strain>
    </source>
</reference>
<keyword evidence="3" id="KW-0597">Phosphoprotein</keyword>
<dbReference type="Proteomes" id="UP001320159">
    <property type="component" value="Unassembled WGS sequence"/>
</dbReference>
<comment type="catalytic activity">
    <reaction evidence="1">
        <text>ATP + protein L-histidine = ADP + protein N-phospho-L-histidine.</text>
        <dbReference type="EC" id="2.7.13.3"/>
    </reaction>
</comment>
<feature type="domain" description="PAC" evidence="11">
    <location>
        <begin position="341"/>
        <end position="393"/>
    </location>
</feature>
<dbReference type="GO" id="GO:0007234">
    <property type="term" value="P:osmosensory signaling via phosphorelay pathway"/>
    <property type="evidence" value="ECO:0007669"/>
    <property type="project" value="TreeGrafter"/>
</dbReference>
<dbReference type="SUPFAM" id="SSF158472">
    <property type="entry name" value="HAMP domain-like"/>
    <property type="match status" value="1"/>
</dbReference>
<dbReference type="Gene3D" id="3.30.565.10">
    <property type="entry name" value="Histidine kinase-like ATPase, C-terminal domain"/>
    <property type="match status" value="1"/>
</dbReference>
<keyword evidence="4" id="KW-0808">Transferase</keyword>
<dbReference type="InterPro" id="IPR050351">
    <property type="entry name" value="BphY/WalK/GraS-like"/>
</dbReference>
<dbReference type="InterPro" id="IPR005467">
    <property type="entry name" value="His_kinase_dom"/>
</dbReference>
<dbReference type="Gene3D" id="3.30.450.20">
    <property type="entry name" value="PAS domain"/>
    <property type="match status" value="1"/>
</dbReference>
<proteinExistence type="predicted"/>
<dbReference type="InterPro" id="IPR035965">
    <property type="entry name" value="PAS-like_dom_sf"/>
</dbReference>
<dbReference type="InterPro" id="IPR013655">
    <property type="entry name" value="PAS_fold_3"/>
</dbReference>
<dbReference type="InterPro" id="IPR004358">
    <property type="entry name" value="Sig_transdc_His_kin-like_C"/>
</dbReference>
<evidence type="ECO:0000259" key="11">
    <source>
        <dbReference type="PROSITE" id="PS50113"/>
    </source>
</evidence>
<dbReference type="GO" id="GO:0016020">
    <property type="term" value="C:membrane"/>
    <property type="evidence" value="ECO:0007669"/>
    <property type="project" value="UniProtKB-SubCell"/>
</dbReference>
<dbReference type="CDD" id="cd06225">
    <property type="entry name" value="HAMP"/>
    <property type="match status" value="1"/>
</dbReference>
<dbReference type="PROSITE" id="PS50109">
    <property type="entry name" value="HIS_KIN"/>
    <property type="match status" value="1"/>
</dbReference>
<evidence type="ECO:0000313" key="13">
    <source>
        <dbReference type="EMBL" id="MCD1295354.1"/>
    </source>
</evidence>
<evidence type="ECO:0000256" key="7">
    <source>
        <dbReference type="SAM" id="Coils"/>
    </source>
</evidence>
<dbReference type="PROSITE" id="PS50112">
    <property type="entry name" value="PAS"/>
    <property type="match status" value="1"/>
</dbReference>
<dbReference type="Pfam" id="PF02518">
    <property type="entry name" value="HATPase_c"/>
    <property type="match status" value="1"/>
</dbReference>
<feature type="transmembrane region" description="Helical" evidence="8">
    <location>
        <begin position="171"/>
        <end position="191"/>
    </location>
</feature>
<evidence type="ECO:0000259" key="10">
    <source>
        <dbReference type="PROSITE" id="PS50112"/>
    </source>
</evidence>
<feature type="coiled-coil region" evidence="7">
    <location>
        <begin position="233"/>
        <end position="277"/>
    </location>
</feature>
<keyword evidence="6 8" id="KW-0472">Membrane</keyword>
<dbReference type="InterPro" id="IPR001610">
    <property type="entry name" value="PAC"/>
</dbReference>
<feature type="domain" description="HAMP" evidence="12">
    <location>
        <begin position="193"/>
        <end position="245"/>
    </location>
</feature>
<keyword evidence="5" id="KW-0418">Kinase</keyword>
<dbReference type="GO" id="GO:0000156">
    <property type="term" value="F:phosphorelay response regulator activity"/>
    <property type="evidence" value="ECO:0007669"/>
    <property type="project" value="TreeGrafter"/>
</dbReference>
<dbReference type="SMART" id="SM00086">
    <property type="entry name" value="PAC"/>
    <property type="match status" value="1"/>
</dbReference>
<evidence type="ECO:0000256" key="5">
    <source>
        <dbReference type="ARBA" id="ARBA00022777"/>
    </source>
</evidence>
<dbReference type="InterPro" id="IPR003594">
    <property type="entry name" value="HATPase_dom"/>
</dbReference>
<dbReference type="GO" id="GO:0004673">
    <property type="term" value="F:protein histidine kinase activity"/>
    <property type="evidence" value="ECO:0007669"/>
    <property type="project" value="UniProtKB-EC"/>
</dbReference>
<dbReference type="PROSITE" id="PS50113">
    <property type="entry name" value="PAC"/>
    <property type="match status" value="1"/>
</dbReference>
<protein>
    <recommendedName>
        <fullName evidence="2">histidine kinase</fullName>
        <ecNumber evidence="2">2.7.13.3</ecNumber>
    </recommendedName>
</protein>
<dbReference type="PROSITE" id="PS50885">
    <property type="entry name" value="HAMP"/>
    <property type="match status" value="1"/>
</dbReference>
<dbReference type="EMBL" id="PGCK01000008">
    <property type="protein sequence ID" value="MCD1295354.1"/>
    <property type="molecule type" value="Genomic_DNA"/>
</dbReference>
<evidence type="ECO:0000259" key="9">
    <source>
        <dbReference type="PROSITE" id="PS50109"/>
    </source>
</evidence>
<dbReference type="Gene3D" id="6.10.340.10">
    <property type="match status" value="1"/>
</dbReference>
<organism evidence="13 14">
    <name type="scientific">Methanooceanicella nereidis</name>
    <dbReference type="NCBI Taxonomy" id="2052831"/>
    <lineage>
        <taxon>Archaea</taxon>
        <taxon>Methanobacteriati</taxon>
        <taxon>Methanobacteriota</taxon>
        <taxon>Stenosarchaea group</taxon>
        <taxon>Methanomicrobia</taxon>
        <taxon>Methanocellales</taxon>
        <taxon>Methanocellaceae</taxon>
        <taxon>Methanooceanicella</taxon>
    </lineage>
</organism>
<dbReference type="CDD" id="cd00075">
    <property type="entry name" value="HATPase"/>
    <property type="match status" value="1"/>
</dbReference>
<evidence type="ECO:0000256" key="1">
    <source>
        <dbReference type="ARBA" id="ARBA00000085"/>
    </source>
</evidence>
<dbReference type="AlphaFoldDB" id="A0AAP2RD58"/>
<dbReference type="SMART" id="SM00387">
    <property type="entry name" value="HATPase_c"/>
    <property type="match status" value="1"/>
</dbReference>
<name>A0AAP2RD58_9EURY</name>
<dbReference type="SUPFAM" id="SSF55785">
    <property type="entry name" value="PYP-like sensor domain (PAS domain)"/>
    <property type="match status" value="1"/>
</dbReference>
<evidence type="ECO:0000313" key="14">
    <source>
        <dbReference type="Proteomes" id="UP001320159"/>
    </source>
</evidence>
<dbReference type="InterPro" id="IPR000700">
    <property type="entry name" value="PAS-assoc_C"/>
</dbReference>
<dbReference type="PANTHER" id="PTHR42878:SF15">
    <property type="entry name" value="BACTERIOPHYTOCHROME"/>
    <property type="match status" value="1"/>
</dbReference>
<dbReference type="RefSeq" id="WP_230742208.1">
    <property type="nucleotide sequence ID" value="NZ_PGCK01000008.1"/>
</dbReference>
<feature type="domain" description="Histidine kinase" evidence="9">
    <location>
        <begin position="404"/>
        <end position="626"/>
    </location>
</feature>
<accession>A0AAP2RD58</accession>
<evidence type="ECO:0000259" key="12">
    <source>
        <dbReference type="PROSITE" id="PS50885"/>
    </source>
</evidence>
<dbReference type="SUPFAM" id="SSF55874">
    <property type="entry name" value="ATPase domain of HSP90 chaperone/DNA topoisomerase II/histidine kinase"/>
    <property type="match status" value="1"/>
</dbReference>
<keyword evidence="8" id="KW-0812">Transmembrane</keyword>